<organism evidence="1 2">
    <name type="scientific">Calocera viscosa (strain TUFC12733)</name>
    <dbReference type="NCBI Taxonomy" id="1330018"/>
    <lineage>
        <taxon>Eukaryota</taxon>
        <taxon>Fungi</taxon>
        <taxon>Dikarya</taxon>
        <taxon>Basidiomycota</taxon>
        <taxon>Agaricomycotina</taxon>
        <taxon>Dacrymycetes</taxon>
        <taxon>Dacrymycetales</taxon>
        <taxon>Dacrymycetaceae</taxon>
        <taxon>Calocera</taxon>
    </lineage>
</organism>
<dbReference type="STRING" id="1330018.A0A167JA05"/>
<dbReference type="SUPFAM" id="SSF52047">
    <property type="entry name" value="RNI-like"/>
    <property type="match status" value="1"/>
</dbReference>
<dbReference type="Gene3D" id="3.80.10.10">
    <property type="entry name" value="Ribonuclease Inhibitor"/>
    <property type="match status" value="1"/>
</dbReference>
<dbReference type="OrthoDB" id="3543113at2759"/>
<name>A0A167JA05_CALVF</name>
<sequence length="499" mass="56554">MYNALELPELVLVIVDFLADHLADTYHLGRTCRTIWQTVEPVIWRNCANAKALRGLLPEDIGTVFGLQSRLLKDHEWSRLLHYGQHIQQLELIEDFLRTDRVQDILICLRGYEDPMMFMPNLRSLHLVLCQRHSLNAGPVLLQWPLTNLCIHVDIRQHVEPAIIKALISAVRPGPHMQELRIILEGRVLVDTWSNLLDTAFSAMLPQLTSLRNLHLKTVTDGVALLPLVANLPVLQSFDIVITSDSNPLASYELPAGAFPSLRSLKIDSEESFYQPAMLPLLQCISSPALEELQFFCEHTQVLRNVTQLLSDRWSKTIASLRISMSLGDEPKATFAKTFFSTLSPLLHCPNMRSFWLISDVFIPWSDERLEEIITAWPSLEVFWIDDGWAASQRITPFVTRSTIVALAQICLQLTHLRLSVDYNLPPVTLRWTGQSQSRLAHLHTDYSLCSNPVAVADFLRRAFPRLEGMTADGSGMIPVAELFCIAMDAQEPPAYQLR</sequence>
<accession>A0A167JA05</accession>
<evidence type="ECO:0008006" key="3">
    <source>
        <dbReference type="Google" id="ProtNLM"/>
    </source>
</evidence>
<protein>
    <recommendedName>
        <fullName evidence="3">F-box domain-containing protein</fullName>
    </recommendedName>
</protein>
<evidence type="ECO:0000313" key="1">
    <source>
        <dbReference type="EMBL" id="KZO93383.1"/>
    </source>
</evidence>
<keyword evidence="2" id="KW-1185">Reference proteome</keyword>
<dbReference type="Proteomes" id="UP000076738">
    <property type="component" value="Unassembled WGS sequence"/>
</dbReference>
<gene>
    <name evidence="1" type="ORF">CALVIDRAFT_257237</name>
</gene>
<dbReference type="AlphaFoldDB" id="A0A167JA05"/>
<reference evidence="1 2" key="1">
    <citation type="journal article" date="2016" name="Mol. Biol. Evol.">
        <title>Comparative Genomics of Early-Diverging Mushroom-Forming Fungi Provides Insights into the Origins of Lignocellulose Decay Capabilities.</title>
        <authorList>
            <person name="Nagy L.G."/>
            <person name="Riley R."/>
            <person name="Tritt A."/>
            <person name="Adam C."/>
            <person name="Daum C."/>
            <person name="Floudas D."/>
            <person name="Sun H."/>
            <person name="Yadav J.S."/>
            <person name="Pangilinan J."/>
            <person name="Larsson K.H."/>
            <person name="Matsuura K."/>
            <person name="Barry K."/>
            <person name="Labutti K."/>
            <person name="Kuo R."/>
            <person name="Ohm R.A."/>
            <person name="Bhattacharya S.S."/>
            <person name="Shirouzu T."/>
            <person name="Yoshinaga Y."/>
            <person name="Martin F.M."/>
            <person name="Grigoriev I.V."/>
            <person name="Hibbett D.S."/>
        </authorList>
    </citation>
    <scope>NUCLEOTIDE SEQUENCE [LARGE SCALE GENOMIC DNA]</scope>
    <source>
        <strain evidence="1 2">TUFC12733</strain>
    </source>
</reference>
<evidence type="ECO:0000313" key="2">
    <source>
        <dbReference type="Proteomes" id="UP000076738"/>
    </source>
</evidence>
<dbReference type="EMBL" id="KV417302">
    <property type="protein sequence ID" value="KZO93383.1"/>
    <property type="molecule type" value="Genomic_DNA"/>
</dbReference>
<dbReference type="InterPro" id="IPR032675">
    <property type="entry name" value="LRR_dom_sf"/>
</dbReference>
<proteinExistence type="predicted"/>